<dbReference type="EMBL" id="CP015994">
    <property type="protein sequence ID" value="ASI48097.1"/>
    <property type="molecule type" value="Genomic_DNA"/>
</dbReference>
<proteinExistence type="predicted"/>
<evidence type="ECO:0000256" key="1">
    <source>
        <dbReference type="SAM" id="MobiDB-lite"/>
    </source>
</evidence>
<dbReference type="KEGG" id="aoh:AOV_05110"/>
<reference evidence="3" key="1">
    <citation type="submission" date="2018-06" db="EMBL/GenBank/DDBJ databases">
        <title>The Anaplasma ovis genome reveals a high proportion of pseudogenes.</title>
        <authorList>
            <person name="Liu Z."/>
            <person name="Peasley A.M."/>
            <person name="Yang J."/>
            <person name="Li Y."/>
            <person name="Guan G."/>
            <person name="Luo J."/>
            <person name="Yin H."/>
            <person name="Brayton K.A."/>
        </authorList>
    </citation>
    <scope>NUCLEOTIDE SEQUENCE [LARGE SCALE GENOMIC DNA]</scope>
    <source>
        <strain evidence="3">Haibei</strain>
    </source>
</reference>
<gene>
    <name evidence="2" type="ORF">AOV_05110</name>
</gene>
<feature type="region of interest" description="Disordered" evidence="1">
    <location>
        <begin position="1"/>
        <end position="47"/>
    </location>
</feature>
<sequence>MSAESQNQSRTAVTAQRSQPQQARNQSAGSNNAKKNRVNQQQDFSLSSEEIEHVIKCMEQEYGSAMSDRMRQTMKTEISTAVPELTKVLVPIVASAAQNGGRVGSHEELIKTFMQIMMPHMRRIMNAATEY</sequence>
<dbReference type="AlphaFoldDB" id="A0A2Z2L912"/>
<protein>
    <submittedName>
        <fullName evidence="2">Uncharacterized protein</fullName>
    </submittedName>
</protein>
<dbReference type="Proteomes" id="UP000259762">
    <property type="component" value="Chromosome"/>
</dbReference>
<evidence type="ECO:0000313" key="2">
    <source>
        <dbReference type="EMBL" id="ASI48097.1"/>
    </source>
</evidence>
<reference evidence="2 3" key="2">
    <citation type="journal article" date="2019" name="BMC Genomics">
        <title>The Anaplasma ovis genome reveals a high proportion of pseudogenes.</title>
        <authorList>
            <person name="Liu Z."/>
            <person name="Peasley A.M."/>
            <person name="Yang J."/>
            <person name="Li Y."/>
            <person name="Guan G."/>
            <person name="Luo J."/>
            <person name="Yin H."/>
            <person name="Brayton K.A."/>
        </authorList>
    </citation>
    <scope>NUCLEOTIDE SEQUENCE [LARGE SCALE GENOMIC DNA]</scope>
    <source>
        <strain evidence="2 3">Haibei</strain>
    </source>
</reference>
<accession>A0A2Z2L912</accession>
<name>A0A2Z2L912_9RICK</name>
<dbReference type="OrthoDB" id="7162972at2"/>
<evidence type="ECO:0000313" key="3">
    <source>
        <dbReference type="Proteomes" id="UP000259762"/>
    </source>
</evidence>
<dbReference type="RefSeq" id="WP_075139247.1">
    <property type="nucleotide sequence ID" value="NZ_CP015994.1"/>
</dbReference>
<organism evidence="2 3">
    <name type="scientific">Anaplasma ovis str. Haibei</name>
    <dbReference type="NCBI Taxonomy" id="1248439"/>
    <lineage>
        <taxon>Bacteria</taxon>
        <taxon>Pseudomonadati</taxon>
        <taxon>Pseudomonadota</taxon>
        <taxon>Alphaproteobacteria</taxon>
        <taxon>Rickettsiales</taxon>
        <taxon>Anaplasmataceae</taxon>
        <taxon>Anaplasma</taxon>
    </lineage>
</organism>
<keyword evidence="3" id="KW-1185">Reference proteome</keyword>